<dbReference type="EMBL" id="RDAM01000004">
    <property type="protein sequence ID" value="RRE94240.1"/>
    <property type="molecule type" value="Genomic_DNA"/>
</dbReference>
<reference evidence="1 4" key="2">
    <citation type="submission" date="2018-10" db="EMBL/GenBank/DDBJ databases">
        <authorList>
            <person name="Vanduin D."/>
            <person name="Fouts D."/>
            <person name="Wright M."/>
            <person name="Sutton G."/>
            <person name="Nguyen K."/>
            <person name="Kreiswirth B."/>
            <person name="Chen L."/>
            <person name="Rojas L."/>
            <person name="Hujer A."/>
            <person name="Hujer K."/>
            <person name="Bonomo R."/>
            <person name="Adams M."/>
        </authorList>
    </citation>
    <scope>NUCLEOTIDE SEQUENCE [LARGE SCALE GENOMIC DNA]</scope>
    <source>
        <strain evidence="1 4">CRK0165</strain>
    </source>
</reference>
<evidence type="ECO:0000313" key="4">
    <source>
        <dbReference type="Proteomes" id="UP000283322"/>
    </source>
</evidence>
<sequence>MKWRYSLRWKLPSPCPGPHELASEVVEAGQPAPESIMSRWVAGAGYAVCVDFPDERQIKRWSDERKAAARRRNLERRVNRMAPLFAEELIERELEGRPDYFRGKSQT</sequence>
<organism evidence="1 4">
    <name type="scientific">Klebsiella pneumoniae</name>
    <dbReference type="NCBI Taxonomy" id="573"/>
    <lineage>
        <taxon>Bacteria</taxon>
        <taxon>Pseudomonadati</taxon>
        <taxon>Pseudomonadota</taxon>
        <taxon>Gammaproteobacteria</taxon>
        <taxon>Enterobacterales</taxon>
        <taxon>Enterobacteriaceae</taxon>
        <taxon>Klebsiella/Raoultella group</taxon>
        <taxon>Klebsiella</taxon>
        <taxon>Klebsiella pneumoniae complex</taxon>
    </lineage>
</organism>
<name>A0A0G3RGK8_KLEPN</name>
<reference evidence="2 3" key="3">
    <citation type="journal article" date="2019" name="Antimicrob. Agents Chemother.">
        <title>Applying Rapid Whole Genome Sequencing to Predict Phenotypic Antimicrobial Susceptibility Testing Results Among Carbapenem-Resistant Klebsiella pneumoniae Clinical Isolates.</title>
        <authorList>
            <person name="Tamma P.D."/>
            <person name="Fan Y."/>
            <person name="Bergman Y."/>
            <person name="Pertea G."/>
            <person name="Kazmi A."/>
            <person name="Lewis S."/>
            <person name="Carroll K.C."/>
            <person name="Schatz M.C."/>
            <person name="Timp W."/>
            <person name="Simner P.J."/>
        </authorList>
    </citation>
    <scope>NUCLEOTIDE SEQUENCE [LARGE SCALE GENOMIC DNA]</scope>
    <source>
        <strain evidence="2 3">KLPN_104</strain>
    </source>
</reference>
<proteinExistence type="predicted"/>
<dbReference type="Proteomes" id="UP000275975">
    <property type="component" value="Unassembled WGS sequence"/>
</dbReference>
<protein>
    <submittedName>
        <fullName evidence="1">Theronine dehydrogenase</fullName>
    </submittedName>
</protein>
<dbReference type="AlphaFoldDB" id="A0A0G3RGK8"/>
<dbReference type="RefSeq" id="WP_020314937.1">
    <property type="nucleotide sequence ID" value="NZ_AP024177.1"/>
</dbReference>
<evidence type="ECO:0000313" key="1">
    <source>
        <dbReference type="EMBL" id="ROG88679.1"/>
    </source>
</evidence>
<dbReference type="Proteomes" id="UP000283322">
    <property type="component" value="Unassembled WGS sequence"/>
</dbReference>
<comment type="caution">
    <text evidence="1">The sequence shown here is derived from an EMBL/GenBank/DDBJ whole genome shotgun (WGS) entry which is preliminary data.</text>
</comment>
<evidence type="ECO:0000313" key="3">
    <source>
        <dbReference type="Proteomes" id="UP000275975"/>
    </source>
</evidence>
<gene>
    <name evidence="1" type="ORF">BL124_00026050</name>
    <name evidence="2" type="ORF">EAO17_30755</name>
</gene>
<evidence type="ECO:0000313" key="2">
    <source>
        <dbReference type="EMBL" id="RRE94240.1"/>
    </source>
</evidence>
<reference evidence="2" key="1">
    <citation type="submission" date="2018-10" db="EMBL/GenBank/DDBJ databases">
        <authorList>
            <person name="Fan Y."/>
            <person name="Timp W."/>
            <person name="Bergman Y."/>
            <person name="Tamma P."/>
            <person name="Simner P."/>
        </authorList>
    </citation>
    <scope>NUCLEOTIDE SEQUENCE</scope>
    <source>
        <strain evidence="2">KLPN_104</strain>
    </source>
</reference>
<accession>A0A0G3RGK8</accession>
<dbReference type="EMBL" id="MPYG04000203">
    <property type="protein sequence ID" value="ROG88679.1"/>
    <property type="molecule type" value="Genomic_DNA"/>
</dbReference>